<proteinExistence type="predicted"/>
<dbReference type="KEGG" id="zpr:ZPR_1538"/>
<organism evidence="1 2">
    <name type="scientific">Zunongwangia profunda (strain DSM 18752 / CCTCC AB 206139 / SM-A87)</name>
    <name type="common">Wangia profunda</name>
    <dbReference type="NCBI Taxonomy" id="655815"/>
    <lineage>
        <taxon>Bacteria</taxon>
        <taxon>Pseudomonadati</taxon>
        <taxon>Bacteroidota</taxon>
        <taxon>Flavobacteriia</taxon>
        <taxon>Flavobacteriales</taxon>
        <taxon>Flavobacteriaceae</taxon>
        <taxon>Zunongwangia</taxon>
    </lineage>
</organism>
<accession>D5BKX4</accession>
<evidence type="ECO:0000313" key="1">
    <source>
        <dbReference type="EMBL" id="ADF51873.1"/>
    </source>
</evidence>
<sequence length="36" mass="4346">MYLQKQLLRFNPSFSMEWSGRTKAALEKWHPDSFQS</sequence>
<reference evidence="1 2" key="1">
    <citation type="journal article" date="2010" name="BMC Genomics">
        <title>The complete genome of Zunongwangia profunda SM-A87 reveals its adaptation to the deep-sea environment and ecological role in sedimentary organic nitrogen degradation.</title>
        <authorList>
            <person name="Qin Q.L."/>
            <person name="Zhang X.Y."/>
            <person name="Wang X.M."/>
            <person name="Liu G.M."/>
            <person name="Chen X.L."/>
            <person name="Xie B.B."/>
            <person name="Dang H.Y."/>
            <person name="Zhou B.C."/>
            <person name="Yu J."/>
            <person name="Zhang Y.Z."/>
        </authorList>
    </citation>
    <scope>NUCLEOTIDE SEQUENCE [LARGE SCALE GENOMIC DNA]</scope>
    <source>
        <strain evidence="2">DSM 18752 / CCTCC AB 206139 / SM-A87</strain>
    </source>
</reference>
<dbReference type="EMBL" id="CP001650">
    <property type="protein sequence ID" value="ADF51873.1"/>
    <property type="molecule type" value="Genomic_DNA"/>
</dbReference>
<protein>
    <submittedName>
        <fullName evidence="1">Uncharacterized protein</fullName>
    </submittedName>
</protein>
<gene>
    <name evidence="1" type="ordered locus">ZPR_1538</name>
</gene>
<name>D5BKX4_ZUNPS</name>
<dbReference type="Proteomes" id="UP000001654">
    <property type="component" value="Chromosome"/>
</dbReference>
<dbReference type="HOGENOM" id="CLU_3359347_0_0_10"/>
<evidence type="ECO:0000313" key="2">
    <source>
        <dbReference type="Proteomes" id="UP000001654"/>
    </source>
</evidence>
<keyword evidence="2" id="KW-1185">Reference proteome</keyword>
<dbReference type="AlphaFoldDB" id="D5BKX4"/>